<keyword evidence="5" id="KW-1185">Reference proteome</keyword>
<dbReference type="OrthoDB" id="9780932at2"/>
<dbReference type="PANTHER" id="PTHR43798:SF31">
    <property type="entry name" value="AB HYDROLASE SUPERFAMILY PROTEIN YCLE"/>
    <property type="match status" value="1"/>
</dbReference>
<evidence type="ECO:0000259" key="3">
    <source>
        <dbReference type="Pfam" id="PF00561"/>
    </source>
</evidence>
<dbReference type="EMBL" id="RBCJ01000006">
    <property type="protein sequence ID" value="RKN76986.1"/>
    <property type="molecule type" value="Genomic_DNA"/>
</dbReference>
<comment type="caution">
    <text evidence="4">The sequence shown here is derived from an EMBL/GenBank/DDBJ whole genome shotgun (WGS) entry which is preliminary data.</text>
</comment>
<feature type="signal peptide" evidence="2">
    <location>
        <begin position="1"/>
        <end position="18"/>
    </location>
</feature>
<dbReference type="Pfam" id="PF00561">
    <property type="entry name" value="Abhydrolase_1"/>
    <property type="match status" value="1"/>
</dbReference>
<proteinExistence type="predicted"/>
<dbReference type="Gene3D" id="3.40.50.1820">
    <property type="entry name" value="alpha/beta hydrolase"/>
    <property type="match status" value="1"/>
</dbReference>
<name>A0A3B0C015_9FLAO</name>
<dbReference type="RefSeq" id="WP_120714332.1">
    <property type="nucleotide sequence ID" value="NZ_RBCJ01000006.1"/>
</dbReference>
<evidence type="ECO:0000313" key="4">
    <source>
        <dbReference type="EMBL" id="RKN76986.1"/>
    </source>
</evidence>
<dbReference type="GO" id="GO:0016787">
    <property type="term" value="F:hydrolase activity"/>
    <property type="evidence" value="ECO:0007669"/>
    <property type="project" value="UniProtKB-KW"/>
</dbReference>
<dbReference type="SUPFAM" id="SSF53474">
    <property type="entry name" value="alpha/beta-Hydrolases"/>
    <property type="match status" value="1"/>
</dbReference>
<dbReference type="InterPro" id="IPR000073">
    <property type="entry name" value="AB_hydrolase_1"/>
</dbReference>
<protein>
    <submittedName>
        <fullName evidence="4">Alpha/beta hydrolase</fullName>
    </submittedName>
</protein>
<reference evidence="4 5" key="1">
    <citation type="submission" date="2018-10" db="EMBL/GenBank/DDBJ databases">
        <title>Ulvibacterium marinum gen. nov., sp. nov., a novel marine bacterium of the family Flavobacteriaceae, isolated from a culture of the green alga Ulva prolifera.</title>
        <authorList>
            <person name="Zhang Z."/>
        </authorList>
    </citation>
    <scope>NUCLEOTIDE SEQUENCE [LARGE SCALE GENOMIC DNA]</scope>
    <source>
        <strain evidence="4 5">CCMM003</strain>
    </source>
</reference>
<dbReference type="InterPro" id="IPR029058">
    <property type="entry name" value="AB_hydrolase_fold"/>
</dbReference>
<dbReference type="Proteomes" id="UP000276603">
    <property type="component" value="Unassembled WGS sequence"/>
</dbReference>
<evidence type="ECO:0000256" key="1">
    <source>
        <dbReference type="ARBA" id="ARBA00022801"/>
    </source>
</evidence>
<dbReference type="InterPro" id="IPR050266">
    <property type="entry name" value="AB_hydrolase_sf"/>
</dbReference>
<feature type="chain" id="PRO_5017454907" evidence="2">
    <location>
        <begin position="19"/>
        <end position="280"/>
    </location>
</feature>
<gene>
    <name evidence="4" type="ORF">D7Z94_24745</name>
</gene>
<organism evidence="4 5">
    <name type="scientific">Ulvibacterium marinum</name>
    <dbReference type="NCBI Taxonomy" id="2419782"/>
    <lineage>
        <taxon>Bacteria</taxon>
        <taxon>Pseudomonadati</taxon>
        <taxon>Bacteroidota</taxon>
        <taxon>Flavobacteriia</taxon>
        <taxon>Flavobacteriales</taxon>
        <taxon>Flavobacteriaceae</taxon>
        <taxon>Ulvibacterium</taxon>
    </lineage>
</organism>
<dbReference type="GO" id="GO:0016020">
    <property type="term" value="C:membrane"/>
    <property type="evidence" value="ECO:0007669"/>
    <property type="project" value="TreeGrafter"/>
</dbReference>
<keyword evidence="1 4" id="KW-0378">Hydrolase</keyword>
<keyword evidence="2" id="KW-0732">Signal</keyword>
<accession>A0A3B0C015</accession>
<evidence type="ECO:0000313" key="5">
    <source>
        <dbReference type="Proteomes" id="UP000276603"/>
    </source>
</evidence>
<feature type="domain" description="AB hydrolase-1" evidence="3">
    <location>
        <begin position="41"/>
        <end position="141"/>
    </location>
</feature>
<sequence>MKVFSLLILLCFTHPALGQGNYFGLKDGTNLYVEETGKGETLLFIPGWTMTHRFFEKQKEHFSERYHVVLYDPRGQGRSDKTTYKNTYAHHAMDLRELILQKDLNEIVLIGWSSGCLTLYEYLRTFGVDRVRKMVFIDEPPKWIGNREKEWVYGTFDDYRSSLKGIISGPSEPNDIIDWMLNDSIDDPTRNWMRKEIRMTPPHIALSLYIDGLVSDYTKEVDQLEIPSVFMVRDSWYDQANTWLKIHVPEAKIKAITSHAMFWERAEEFNTLLEDFIDSK</sequence>
<evidence type="ECO:0000256" key="2">
    <source>
        <dbReference type="SAM" id="SignalP"/>
    </source>
</evidence>
<dbReference type="AlphaFoldDB" id="A0A3B0C015"/>
<dbReference type="PANTHER" id="PTHR43798">
    <property type="entry name" value="MONOACYLGLYCEROL LIPASE"/>
    <property type="match status" value="1"/>
</dbReference>